<keyword evidence="2" id="KW-0812">Transmembrane</keyword>
<feature type="region of interest" description="Disordered" evidence="1">
    <location>
        <begin position="223"/>
        <end position="246"/>
    </location>
</feature>
<protein>
    <submittedName>
        <fullName evidence="3">Fmp45 protein</fullName>
    </submittedName>
</protein>
<dbReference type="GeneID" id="90077041"/>
<comment type="caution">
    <text evidence="3">The sequence shown here is derived from an EMBL/GenBank/DDBJ whole genome shotgun (WGS) entry which is preliminary data.</text>
</comment>
<organism evidence="3 4">
    <name type="scientific">Saccharomycopsis crataegensis</name>
    <dbReference type="NCBI Taxonomy" id="43959"/>
    <lineage>
        <taxon>Eukaryota</taxon>
        <taxon>Fungi</taxon>
        <taxon>Dikarya</taxon>
        <taxon>Ascomycota</taxon>
        <taxon>Saccharomycotina</taxon>
        <taxon>Saccharomycetes</taxon>
        <taxon>Saccharomycopsidaceae</taxon>
        <taxon>Saccharomycopsis</taxon>
    </lineage>
</organism>
<evidence type="ECO:0000313" key="4">
    <source>
        <dbReference type="Proteomes" id="UP001360560"/>
    </source>
</evidence>
<dbReference type="EMBL" id="BTFZ01000020">
    <property type="protein sequence ID" value="GMM39053.1"/>
    <property type="molecule type" value="Genomic_DNA"/>
</dbReference>
<feature type="region of interest" description="Disordered" evidence="1">
    <location>
        <begin position="404"/>
        <end position="430"/>
    </location>
</feature>
<evidence type="ECO:0000313" key="3">
    <source>
        <dbReference type="EMBL" id="GMM39053.1"/>
    </source>
</evidence>
<dbReference type="InterPro" id="IPR009571">
    <property type="entry name" value="SUR7/Rim9-like_fungi"/>
</dbReference>
<dbReference type="GO" id="GO:0031505">
    <property type="term" value="P:fungal-type cell wall organization"/>
    <property type="evidence" value="ECO:0007669"/>
    <property type="project" value="TreeGrafter"/>
</dbReference>
<feature type="transmembrane region" description="Helical" evidence="2">
    <location>
        <begin position="115"/>
        <end position="137"/>
    </location>
</feature>
<dbReference type="GO" id="GO:0045121">
    <property type="term" value="C:membrane raft"/>
    <property type="evidence" value="ECO:0007669"/>
    <property type="project" value="TreeGrafter"/>
</dbReference>
<dbReference type="GO" id="GO:0032185">
    <property type="term" value="P:septin cytoskeleton organization"/>
    <property type="evidence" value="ECO:0007669"/>
    <property type="project" value="TreeGrafter"/>
</dbReference>
<name>A0AAV5QW13_9ASCO</name>
<dbReference type="GO" id="GO:0005938">
    <property type="term" value="C:cell cortex"/>
    <property type="evidence" value="ECO:0007669"/>
    <property type="project" value="TreeGrafter"/>
</dbReference>
<keyword evidence="4" id="KW-1185">Reference proteome</keyword>
<dbReference type="PANTHER" id="PTHR36414">
    <property type="entry name" value="PROTEIN SUR7"/>
    <property type="match status" value="1"/>
</dbReference>
<evidence type="ECO:0000256" key="2">
    <source>
        <dbReference type="SAM" id="Phobius"/>
    </source>
</evidence>
<gene>
    <name evidence="3" type="ORF">DASC09_063920</name>
</gene>
<reference evidence="3 4" key="1">
    <citation type="journal article" date="2023" name="Elife">
        <title>Identification of key yeast species and microbe-microbe interactions impacting larval growth of Drosophila in the wild.</title>
        <authorList>
            <person name="Mure A."/>
            <person name="Sugiura Y."/>
            <person name="Maeda R."/>
            <person name="Honda K."/>
            <person name="Sakurai N."/>
            <person name="Takahashi Y."/>
            <person name="Watada M."/>
            <person name="Katoh T."/>
            <person name="Gotoh A."/>
            <person name="Gotoh Y."/>
            <person name="Taniguchi I."/>
            <person name="Nakamura K."/>
            <person name="Hayashi T."/>
            <person name="Katayama T."/>
            <person name="Uemura T."/>
            <person name="Hattori Y."/>
        </authorList>
    </citation>
    <scope>NUCLEOTIDE SEQUENCE [LARGE SCALE GENOMIC DNA]</scope>
    <source>
        <strain evidence="3 4">SC-9</strain>
    </source>
</reference>
<dbReference type="GO" id="GO:0006897">
    <property type="term" value="P:endocytosis"/>
    <property type="evidence" value="ECO:0007669"/>
    <property type="project" value="TreeGrafter"/>
</dbReference>
<dbReference type="Pfam" id="PF06687">
    <property type="entry name" value="SUR7"/>
    <property type="match status" value="1"/>
</dbReference>
<sequence>MFSKSRFISFLVPVLLAGTCVILFFIVLNGASTSSGLAHLYWLQANTSSIKNAPYSTSRWTYYELCGVENGSNHDCGNSTAGYPISPADNFGRSNVPSDFNNHQNLYYHLSKVAYAFHILALLFSLLAFFSSFGIICKPSGILTKFFGASLLLATVFSIIASVCITVVTVRVRNAFQSSGLSASVGANLMALTWTSLFILMLTVALCIISLCYMRHERKVNQSKNDYKTKKQKQNSGKSGSDLDRMQPISGYKRLMTMRNQLAPKRKTQERATQKIPQAKEPVVKPDNTDVLVEETEKVNKPSRYSNSISSSQDWRISHQEPVFKKSVEKENAPSLAHLDHKKDSIAVPSPQDIQDLGDYTDQGIFARPSGAEDVILTESQYPSVIIARRSLKRPKIISIKEEASSKAAQKKVEKSKKDDENDRRVLGEK</sequence>
<dbReference type="GO" id="GO:0005886">
    <property type="term" value="C:plasma membrane"/>
    <property type="evidence" value="ECO:0007669"/>
    <property type="project" value="InterPro"/>
</dbReference>
<accession>A0AAV5QW13</accession>
<proteinExistence type="predicted"/>
<keyword evidence="2" id="KW-0472">Membrane</keyword>
<evidence type="ECO:0000256" key="1">
    <source>
        <dbReference type="SAM" id="MobiDB-lite"/>
    </source>
</evidence>
<keyword evidence="2" id="KW-1133">Transmembrane helix</keyword>
<dbReference type="AlphaFoldDB" id="A0AAV5QW13"/>
<dbReference type="PANTHER" id="PTHR36414:SF1">
    <property type="entry name" value="PROTEIN SUR7"/>
    <property type="match status" value="1"/>
</dbReference>
<dbReference type="Proteomes" id="UP001360560">
    <property type="component" value="Unassembled WGS sequence"/>
</dbReference>
<dbReference type="GO" id="GO:0030866">
    <property type="term" value="P:cortical actin cytoskeleton organization"/>
    <property type="evidence" value="ECO:0007669"/>
    <property type="project" value="TreeGrafter"/>
</dbReference>
<feature type="transmembrane region" description="Helical" evidence="2">
    <location>
        <begin position="192"/>
        <end position="214"/>
    </location>
</feature>
<dbReference type="Gene3D" id="1.20.140.150">
    <property type="match status" value="1"/>
</dbReference>
<feature type="transmembrane region" description="Helical" evidence="2">
    <location>
        <begin position="7"/>
        <end position="28"/>
    </location>
</feature>
<dbReference type="RefSeq" id="XP_064856048.1">
    <property type="nucleotide sequence ID" value="XM_064999976.1"/>
</dbReference>
<feature type="transmembrane region" description="Helical" evidence="2">
    <location>
        <begin position="149"/>
        <end position="172"/>
    </location>
</feature>